<dbReference type="Proteomes" id="UP000035680">
    <property type="component" value="Unassembled WGS sequence"/>
</dbReference>
<feature type="transmembrane region" description="Helical" evidence="1">
    <location>
        <begin position="32"/>
        <end position="56"/>
    </location>
</feature>
<evidence type="ECO:0000256" key="1">
    <source>
        <dbReference type="SAM" id="Phobius"/>
    </source>
</evidence>
<dbReference type="InterPro" id="IPR019425">
    <property type="entry name" value="7TM_GPCR_serpentine_rcpt_Srt"/>
</dbReference>
<feature type="transmembrane region" description="Helical" evidence="1">
    <location>
        <begin position="174"/>
        <end position="194"/>
    </location>
</feature>
<evidence type="ECO:0000313" key="3">
    <source>
        <dbReference type="WBParaSite" id="SVE_1951000.1"/>
    </source>
</evidence>
<dbReference type="WBParaSite" id="SVE_1951000.1">
    <property type="protein sequence ID" value="SVE_1951000.1"/>
    <property type="gene ID" value="SVE_1951000"/>
</dbReference>
<dbReference type="Pfam" id="PF10321">
    <property type="entry name" value="7TM_GPCR_Srt"/>
    <property type="match status" value="1"/>
</dbReference>
<sequence>MGIINLIYLIIHGLGGGYLALYGETYCNKPKLIIFIGSFSVGLWGAYCFTVLILLFNKCLALYNIDMNRIVFNRTNILGWLTIPSIYFLLLLNFTPPLIFSTVNNSWYFYPYTEYPKYQNSIVPRINLFYHLNNYFTVLVPTISLTFYILKSLGKIMANKQTPKLKKIPINHTLIHTIVLTTIISLTSILLIIFHFNNKAIIGIICEIIILTANGAPSLLYLTLNDKMKHDIHTMFHYEPKSKTPIRIFKRKIEAIS</sequence>
<proteinExistence type="predicted"/>
<dbReference type="AlphaFoldDB" id="A0A0K0G450"/>
<feature type="transmembrane region" description="Helical" evidence="1">
    <location>
        <begin position="77"/>
        <end position="100"/>
    </location>
</feature>
<organism evidence="2 3">
    <name type="scientific">Strongyloides venezuelensis</name>
    <name type="common">Threadworm</name>
    <dbReference type="NCBI Taxonomy" id="75913"/>
    <lineage>
        <taxon>Eukaryota</taxon>
        <taxon>Metazoa</taxon>
        <taxon>Ecdysozoa</taxon>
        <taxon>Nematoda</taxon>
        <taxon>Chromadorea</taxon>
        <taxon>Rhabditida</taxon>
        <taxon>Tylenchina</taxon>
        <taxon>Panagrolaimomorpha</taxon>
        <taxon>Strongyloidoidea</taxon>
        <taxon>Strongyloididae</taxon>
        <taxon>Strongyloides</taxon>
    </lineage>
</organism>
<dbReference type="PANTHER" id="PTHR23021">
    <property type="entry name" value="SERPENTINE RECEPTOR, CLASS T"/>
    <property type="match status" value="1"/>
</dbReference>
<feature type="transmembrane region" description="Helical" evidence="1">
    <location>
        <begin position="7"/>
        <end position="26"/>
    </location>
</feature>
<name>A0A0K0G450_STRVS</name>
<dbReference type="STRING" id="75913.A0A0K0G450"/>
<reference evidence="2" key="1">
    <citation type="submission" date="2014-07" db="EMBL/GenBank/DDBJ databases">
        <authorList>
            <person name="Martin A.A"/>
            <person name="De Silva N."/>
        </authorList>
    </citation>
    <scope>NUCLEOTIDE SEQUENCE</scope>
</reference>
<keyword evidence="2" id="KW-1185">Reference proteome</keyword>
<accession>A0A0K0G450</accession>
<dbReference type="PANTHER" id="PTHR23021:SF26">
    <property type="entry name" value="SERPENTINE RECEPTOR, CLASS T"/>
    <property type="match status" value="1"/>
</dbReference>
<keyword evidence="1" id="KW-0812">Transmembrane</keyword>
<feature type="transmembrane region" description="Helical" evidence="1">
    <location>
        <begin position="200"/>
        <end position="222"/>
    </location>
</feature>
<protein>
    <submittedName>
        <fullName evidence="3">7TM GPCR serpentine receptor class x (Srx) domain-containing protein</fullName>
    </submittedName>
</protein>
<feature type="transmembrane region" description="Helical" evidence="1">
    <location>
        <begin position="135"/>
        <end position="153"/>
    </location>
</feature>
<keyword evidence="1" id="KW-1133">Transmembrane helix</keyword>
<keyword evidence="1" id="KW-0472">Membrane</keyword>
<evidence type="ECO:0000313" key="2">
    <source>
        <dbReference type="Proteomes" id="UP000035680"/>
    </source>
</evidence>
<reference evidence="3" key="2">
    <citation type="submission" date="2015-08" db="UniProtKB">
        <authorList>
            <consortium name="WormBaseParasite"/>
        </authorList>
    </citation>
    <scope>IDENTIFICATION</scope>
</reference>
<dbReference type="SUPFAM" id="SSF81321">
    <property type="entry name" value="Family A G protein-coupled receptor-like"/>
    <property type="match status" value="1"/>
</dbReference>